<evidence type="ECO:0000256" key="6">
    <source>
        <dbReference type="ARBA" id="ARBA00023143"/>
    </source>
</evidence>
<keyword evidence="10" id="KW-0966">Cell projection</keyword>
<comment type="similarity">
    <text evidence="3">Belongs to the flagella basal body rod proteins family.</text>
</comment>
<organism evidence="10 11">
    <name type="scientific">Bradyrhizobium lablabi</name>
    <dbReference type="NCBI Taxonomy" id="722472"/>
    <lineage>
        <taxon>Bacteria</taxon>
        <taxon>Pseudomonadati</taxon>
        <taxon>Pseudomonadota</taxon>
        <taxon>Alphaproteobacteria</taxon>
        <taxon>Hyphomicrobiales</taxon>
        <taxon>Nitrobacteraceae</taxon>
        <taxon>Bradyrhizobium</taxon>
    </lineage>
</organism>
<dbReference type="Pfam" id="PF06429">
    <property type="entry name" value="Flg_bbr_C"/>
    <property type="match status" value="1"/>
</dbReference>
<name>A0A1M7BNB1_9BRAD</name>
<feature type="domain" description="Flagellar hook-associated protein FlgK helical" evidence="9">
    <location>
        <begin position="89"/>
        <end position="326"/>
    </location>
</feature>
<dbReference type="EMBL" id="LT670844">
    <property type="protein sequence ID" value="SHL56403.1"/>
    <property type="molecule type" value="Genomic_DNA"/>
</dbReference>
<comment type="subcellular location">
    <subcellularLocation>
        <location evidence="1">Bacterial flagellum basal body</location>
    </subcellularLocation>
    <subcellularLocation>
        <location evidence="2">Secreted</location>
    </subcellularLocation>
</comment>
<evidence type="ECO:0000256" key="3">
    <source>
        <dbReference type="ARBA" id="ARBA00009677"/>
    </source>
</evidence>
<evidence type="ECO:0000256" key="4">
    <source>
        <dbReference type="ARBA" id="ARBA00016244"/>
    </source>
</evidence>
<sequence>MSLGSALATAMSGLQANQAALSIVSSNIANAQTPGYVRESTNQVEVLSGDTGASVSVTGVNRQLNQFIQTQLRTETSGGAYADQIASVLTQLQSVYGTPGQAGSLETAYSNFTTAVQALSTTSGSASSQVTALTAAQNLAQQLNATTQGIQTLRSNAEQDIGISVGQANAAMTKIAQLNTKLQGLTPTDPTAATLMDQRDQAINQLSQLMDIRVSSTGNNQTSVYTSNGVELVGNQASTLSFNSQGTLNANSQWNANPAKSSAGTLTIKLANGATMDMIANNSISSGQIAADLTLRDKTLVQAQTQVDQMAASISSALSDKTTAGTAAPATLAPKAGFDLDLSNMQPGNKINFTYTDQATNTQHQVTIVRVDDPTALPLSNQGGNPNNPVIGVNFTGGMASVVSQLTSAFSGTNLQFSNPSGSTLRVVDNGTNTATVNSASVTATVTSLTSGNAQLPLFTDGSSLYTGAITGTAAQQLGLAGRITVNAALVADPSRLTIFNTSPLTNAGDTTRPDFLHTQLTSATFSYSPQTGLGTAATPFKGTLTSYMQQFLSLQSNASTSATQLQQGQDVVVNALQQKAKTDSGVNIDTEMANLISLQNNYAANAHLMSVVQNMMTSLMQVQL</sequence>
<evidence type="ECO:0000256" key="1">
    <source>
        <dbReference type="ARBA" id="ARBA00004117"/>
    </source>
</evidence>
<evidence type="ECO:0000313" key="10">
    <source>
        <dbReference type="EMBL" id="SHL56403.1"/>
    </source>
</evidence>
<reference evidence="10 11" key="1">
    <citation type="submission" date="2016-11" db="EMBL/GenBank/DDBJ databases">
        <authorList>
            <person name="Jaros S."/>
            <person name="Januszkiewicz K."/>
            <person name="Wedrychowicz H."/>
        </authorList>
    </citation>
    <scope>NUCLEOTIDE SEQUENCE [LARGE SCALE GENOMIC DNA]</scope>
    <source>
        <strain evidence="10 11">GAS499</strain>
    </source>
</reference>
<keyword evidence="10" id="KW-0969">Cilium</keyword>
<evidence type="ECO:0000259" key="8">
    <source>
        <dbReference type="Pfam" id="PF06429"/>
    </source>
</evidence>
<dbReference type="PANTHER" id="PTHR30033:SF1">
    <property type="entry name" value="FLAGELLAR HOOK-ASSOCIATED PROTEIN 1"/>
    <property type="match status" value="1"/>
</dbReference>
<dbReference type="NCBIfam" id="TIGR02492">
    <property type="entry name" value="flgK_ends"/>
    <property type="match status" value="1"/>
</dbReference>
<dbReference type="Pfam" id="PF00460">
    <property type="entry name" value="Flg_bb_rod"/>
    <property type="match status" value="1"/>
</dbReference>
<dbReference type="GO" id="GO:0009424">
    <property type="term" value="C:bacterial-type flagellum hook"/>
    <property type="evidence" value="ECO:0007669"/>
    <property type="project" value="InterPro"/>
</dbReference>
<dbReference type="Proteomes" id="UP000189935">
    <property type="component" value="Chromosome I"/>
</dbReference>
<keyword evidence="5" id="KW-0964">Secreted</keyword>
<dbReference type="PANTHER" id="PTHR30033">
    <property type="entry name" value="FLAGELLAR HOOK-ASSOCIATED PROTEIN 1"/>
    <property type="match status" value="1"/>
</dbReference>
<dbReference type="PRINTS" id="PR01005">
    <property type="entry name" value="FLGHOOKAP1"/>
</dbReference>
<dbReference type="GO" id="GO:0005198">
    <property type="term" value="F:structural molecule activity"/>
    <property type="evidence" value="ECO:0007669"/>
    <property type="project" value="InterPro"/>
</dbReference>
<dbReference type="InterPro" id="IPR010930">
    <property type="entry name" value="Flg_bb/hook_C_dom"/>
</dbReference>
<dbReference type="InterPro" id="IPR001444">
    <property type="entry name" value="Flag_bb_rod_N"/>
</dbReference>
<feature type="domain" description="Flagellar basal-body/hook protein C-terminal" evidence="8">
    <location>
        <begin position="584"/>
        <end position="622"/>
    </location>
</feature>
<dbReference type="AlphaFoldDB" id="A0A1M7BNB1"/>
<dbReference type="InterPro" id="IPR002371">
    <property type="entry name" value="FlgK"/>
</dbReference>
<keyword evidence="10" id="KW-0282">Flagellum</keyword>
<dbReference type="Pfam" id="PF22638">
    <property type="entry name" value="FlgK_D1"/>
    <property type="match status" value="1"/>
</dbReference>
<keyword evidence="6" id="KW-0975">Bacterial flagellum</keyword>
<evidence type="ECO:0000259" key="9">
    <source>
        <dbReference type="Pfam" id="PF22638"/>
    </source>
</evidence>
<evidence type="ECO:0000259" key="7">
    <source>
        <dbReference type="Pfam" id="PF00460"/>
    </source>
</evidence>
<accession>A0A1M7BNB1</accession>
<dbReference type="InterPro" id="IPR053927">
    <property type="entry name" value="FlgK_helical"/>
</dbReference>
<proteinExistence type="inferred from homology"/>
<dbReference type="RefSeq" id="WP_079543443.1">
    <property type="nucleotide sequence ID" value="NZ_LT670844.1"/>
</dbReference>
<protein>
    <recommendedName>
        <fullName evidence="4">Flagellar hook-associated protein 1</fullName>
    </recommendedName>
</protein>
<feature type="domain" description="Flagellar basal body rod protein N-terminal" evidence="7">
    <location>
        <begin position="7"/>
        <end position="36"/>
    </location>
</feature>
<dbReference type="OrthoDB" id="7181295at2"/>
<dbReference type="GO" id="GO:0044780">
    <property type="term" value="P:bacterial-type flagellum assembly"/>
    <property type="evidence" value="ECO:0007669"/>
    <property type="project" value="InterPro"/>
</dbReference>
<evidence type="ECO:0000256" key="2">
    <source>
        <dbReference type="ARBA" id="ARBA00004613"/>
    </source>
</evidence>
<gene>
    <name evidence="10" type="ORF">SAMN05444159_6221</name>
</gene>
<dbReference type="GO" id="GO:0009425">
    <property type="term" value="C:bacterial-type flagellum basal body"/>
    <property type="evidence" value="ECO:0007669"/>
    <property type="project" value="UniProtKB-SubCell"/>
</dbReference>
<dbReference type="GO" id="GO:0005576">
    <property type="term" value="C:extracellular region"/>
    <property type="evidence" value="ECO:0007669"/>
    <property type="project" value="UniProtKB-SubCell"/>
</dbReference>
<evidence type="ECO:0000313" key="11">
    <source>
        <dbReference type="Proteomes" id="UP000189935"/>
    </source>
</evidence>
<evidence type="ECO:0000256" key="5">
    <source>
        <dbReference type="ARBA" id="ARBA00022525"/>
    </source>
</evidence>